<dbReference type="FunFam" id="1.10.472.10:FF:000066">
    <property type="entry name" value="Transcription factor IIIB subunit"/>
    <property type="match status" value="1"/>
</dbReference>
<dbReference type="Pfam" id="PF07741">
    <property type="entry name" value="BRF1"/>
    <property type="match status" value="1"/>
</dbReference>
<dbReference type="PANTHER" id="PTHR11618:SF4">
    <property type="entry name" value="TRANSCRIPTION FACTOR IIIB 90 KDA SUBUNIT"/>
    <property type="match status" value="1"/>
</dbReference>
<name>A0AAV3R7N1_LITER</name>
<evidence type="ECO:0000256" key="10">
    <source>
        <dbReference type="SAM" id="MobiDB-lite"/>
    </source>
</evidence>
<evidence type="ECO:0000256" key="2">
    <source>
        <dbReference type="ARBA" id="ARBA00010857"/>
    </source>
</evidence>
<evidence type="ECO:0000256" key="6">
    <source>
        <dbReference type="ARBA" id="ARBA00023015"/>
    </source>
</evidence>
<dbReference type="PRINTS" id="PR00685">
    <property type="entry name" value="TIFACTORIIB"/>
</dbReference>
<feature type="domain" description="Cyclin-like" evidence="12">
    <location>
        <begin position="178"/>
        <end position="262"/>
    </location>
</feature>
<dbReference type="GO" id="GO:0000126">
    <property type="term" value="C:transcription factor TFIIIB complex"/>
    <property type="evidence" value="ECO:0007669"/>
    <property type="project" value="TreeGrafter"/>
</dbReference>
<dbReference type="InterPro" id="IPR036915">
    <property type="entry name" value="Cyclin-like_sf"/>
</dbReference>
<reference evidence="13 14" key="1">
    <citation type="submission" date="2024-01" db="EMBL/GenBank/DDBJ databases">
        <title>The complete chloroplast genome sequence of Lithospermum erythrorhizon: insights into the phylogenetic relationship among Boraginaceae species and the maternal lineages of purple gromwells.</title>
        <authorList>
            <person name="Okada T."/>
            <person name="Watanabe K."/>
        </authorList>
    </citation>
    <scope>NUCLEOTIDE SEQUENCE [LARGE SCALE GENOMIC DNA]</scope>
</reference>
<evidence type="ECO:0000256" key="11">
    <source>
        <dbReference type="SAM" id="Phobius"/>
    </source>
</evidence>
<dbReference type="GO" id="GO:0070897">
    <property type="term" value="P:transcription preinitiation complex assembly"/>
    <property type="evidence" value="ECO:0007669"/>
    <property type="project" value="InterPro"/>
</dbReference>
<dbReference type="CDD" id="cd20554">
    <property type="entry name" value="CYCLIN_TFIIIB90_rpt2"/>
    <property type="match status" value="1"/>
</dbReference>
<feature type="compositionally biased region" description="Basic and acidic residues" evidence="10">
    <location>
        <begin position="527"/>
        <end position="543"/>
    </location>
</feature>
<keyword evidence="5" id="KW-0862">Zinc</keyword>
<evidence type="ECO:0000313" key="14">
    <source>
        <dbReference type="Proteomes" id="UP001454036"/>
    </source>
</evidence>
<dbReference type="Pfam" id="PF00382">
    <property type="entry name" value="TFIIB"/>
    <property type="match status" value="2"/>
</dbReference>
<dbReference type="GO" id="GO:0000995">
    <property type="term" value="F:RNA polymerase III general transcription initiation factor activity"/>
    <property type="evidence" value="ECO:0007669"/>
    <property type="project" value="TreeGrafter"/>
</dbReference>
<dbReference type="SUPFAM" id="SSF47954">
    <property type="entry name" value="Cyclin-like"/>
    <property type="match status" value="2"/>
</dbReference>
<dbReference type="InterPro" id="IPR013763">
    <property type="entry name" value="Cyclin-like_dom"/>
</dbReference>
<dbReference type="FunFam" id="1.10.472.10:FF:000007">
    <property type="entry name" value="Transcription factor IIIB 90 kDa subunit"/>
    <property type="match status" value="1"/>
</dbReference>
<dbReference type="SMART" id="SM00385">
    <property type="entry name" value="CYCLIN"/>
    <property type="match status" value="2"/>
</dbReference>
<accession>A0AAV3R7N1</accession>
<proteinExistence type="inferred from homology"/>
<keyword evidence="9" id="KW-0539">Nucleus</keyword>
<keyword evidence="11" id="KW-1133">Transmembrane helix</keyword>
<protein>
    <submittedName>
        <fullName evidence="13">General transcription factor</fullName>
    </submittedName>
</protein>
<keyword evidence="7" id="KW-0010">Activator</keyword>
<keyword evidence="11" id="KW-0812">Transmembrane</keyword>
<dbReference type="Proteomes" id="UP001454036">
    <property type="component" value="Unassembled WGS sequence"/>
</dbReference>
<evidence type="ECO:0000259" key="12">
    <source>
        <dbReference type="SMART" id="SM00385"/>
    </source>
</evidence>
<dbReference type="GO" id="GO:0008270">
    <property type="term" value="F:zinc ion binding"/>
    <property type="evidence" value="ECO:0007669"/>
    <property type="project" value="UniProtKB-KW"/>
</dbReference>
<sequence length="598" mass="67579">MVWCGFCSKECATGTDHCTGIVSCTECGRVQFQDMFTDEPTFVKGAGGESRLAGSYVRSIQSENSESYRRTLEKGSTEIHYLIVQLTSEGNDNLERQASCFYKIAVERGFTRGRRTPHVAASCLYIACRTNKQPYLLIDFAMLLTVNVYVLGAVFLQLCKLLSLEEHPIVQQLVDPSLFMHRFTSLLMKGDFLEEVLHTALNIVASMKRDWMQTGRKPSGICGAALYISALSHGFIYSKSDILRVVHICEATLTKRLIEFEGTTSGGLTIEELNEKAQEYKKEKRSKILSRVAPAGNEKAEVLCQHKGKEPCFAHGLCRDCYEDFLDISGGLDGEAEPPAFQRAEMVRLANTSFCQDTGNTECVDAGSTAAEKSEMHYCGTFEKYIDDPNNIDEDNLSDIDDVEVNLYLHSEEESHFKKIIWEEMNKEYLEEQAAKQAAAAAAAAASKDFGDDSEESRKARELAAATATALAETREKKRQKRAMDAKNAVPPQTAVEATRQMLQKKGYSSKINYAELDKLFEESDDISVKTDDTWKEKQKDSIEQEENEKENEDENEEENEEETIENVENYVDDQWYDGEENMYNYDDYDPENYEGEW</sequence>
<evidence type="ECO:0000256" key="4">
    <source>
        <dbReference type="ARBA" id="ARBA00022771"/>
    </source>
</evidence>
<keyword evidence="11" id="KW-0472">Membrane</keyword>
<feature type="compositionally biased region" description="Acidic residues" evidence="10">
    <location>
        <begin position="544"/>
        <end position="598"/>
    </location>
</feature>
<keyword evidence="4" id="KW-0863">Zinc-finger</keyword>
<dbReference type="InterPro" id="IPR013150">
    <property type="entry name" value="TFIIB_cyclin"/>
</dbReference>
<evidence type="ECO:0000256" key="9">
    <source>
        <dbReference type="ARBA" id="ARBA00023242"/>
    </source>
</evidence>
<feature type="transmembrane region" description="Helical" evidence="11">
    <location>
        <begin position="135"/>
        <end position="156"/>
    </location>
</feature>
<evidence type="ECO:0000313" key="13">
    <source>
        <dbReference type="EMBL" id="GAA0171885.1"/>
    </source>
</evidence>
<dbReference type="GO" id="GO:0017025">
    <property type="term" value="F:TBP-class protein binding"/>
    <property type="evidence" value="ECO:0007669"/>
    <property type="project" value="InterPro"/>
</dbReference>
<dbReference type="InterPro" id="IPR000812">
    <property type="entry name" value="TFIIB"/>
</dbReference>
<dbReference type="CDD" id="cd20553">
    <property type="entry name" value="CYCLIN_TFIIIB90_rpt1"/>
    <property type="match status" value="1"/>
</dbReference>
<dbReference type="EMBL" id="BAABME010007867">
    <property type="protein sequence ID" value="GAA0171885.1"/>
    <property type="molecule type" value="Genomic_DNA"/>
</dbReference>
<comment type="caution">
    <text evidence="13">The sequence shown here is derived from an EMBL/GenBank/DDBJ whole genome shotgun (WGS) entry which is preliminary data.</text>
</comment>
<dbReference type="AlphaFoldDB" id="A0AAV3R7N1"/>
<feature type="region of interest" description="Disordered" evidence="10">
    <location>
        <begin position="527"/>
        <end position="598"/>
    </location>
</feature>
<evidence type="ECO:0000256" key="7">
    <source>
        <dbReference type="ARBA" id="ARBA00023159"/>
    </source>
</evidence>
<feature type="domain" description="Cyclin-like" evidence="12">
    <location>
        <begin position="81"/>
        <end position="160"/>
    </location>
</feature>
<dbReference type="Gene3D" id="1.20.5.650">
    <property type="entry name" value="Single helix bin"/>
    <property type="match status" value="1"/>
</dbReference>
<evidence type="ECO:0000256" key="8">
    <source>
        <dbReference type="ARBA" id="ARBA00023163"/>
    </source>
</evidence>
<comment type="similarity">
    <text evidence="2">Belongs to the TFIIB family.</text>
</comment>
<organism evidence="13 14">
    <name type="scientific">Lithospermum erythrorhizon</name>
    <name type="common">Purple gromwell</name>
    <name type="synonym">Lithospermum officinale var. erythrorhizon</name>
    <dbReference type="NCBI Taxonomy" id="34254"/>
    <lineage>
        <taxon>Eukaryota</taxon>
        <taxon>Viridiplantae</taxon>
        <taxon>Streptophyta</taxon>
        <taxon>Embryophyta</taxon>
        <taxon>Tracheophyta</taxon>
        <taxon>Spermatophyta</taxon>
        <taxon>Magnoliopsida</taxon>
        <taxon>eudicotyledons</taxon>
        <taxon>Gunneridae</taxon>
        <taxon>Pentapetalae</taxon>
        <taxon>asterids</taxon>
        <taxon>lamiids</taxon>
        <taxon>Boraginales</taxon>
        <taxon>Boraginaceae</taxon>
        <taxon>Boraginoideae</taxon>
        <taxon>Lithospermeae</taxon>
        <taxon>Lithospermum</taxon>
    </lineage>
</organism>
<feature type="region of interest" description="Disordered" evidence="10">
    <location>
        <begin position="471"/>
        <end position="495"/>
    </location>
</feature>
<evidence type="ECO:0000256" key="3">
    <source>
        <dbReference type="ARBA" id="ARBA00022723"/>
    </source>
</evidence>
<dbReference type="Gene3D" id="1.10.472.10">
    <property type="entry name" value="Cyclin-like"/>
    <property type="match status" value="2"/>
</dbReference>
<keyword evidence="6" id="KW-0805">Transcription regulation</keyword>
<dbReference type="GO" id="GO:0097550">
    <property type="term" value="C:transcription preinitiation complex"/>
    <property type="evidence" value="ECO:0007669"/>
    <property type="project" value="TreeGrafter"/>
</dbReference>
<keyword evidence="3" id="KW-0479">Metal-binding</keyword>
<dbReference type="PANTHER" id="PTHR11618">
    <property type="entry name" value="TRANSCRIPTION INITIATION FACTOR IIB-RELATED"/>
    <property type="match status" value="1"/>
</dbReference>
<comment type="subcellular location">
    <subcellularLocation>
        <location evidence="1">Nucleus</location>
    </subcellularLocation>
</comment>
<evidence type="ECO:0000256" key="5">
    <source>
        <dbReference type="ARBA" id="ARBA00022833"/>
    </source>
</evidence>
<dbReference type="GO" id="GO:0001006">
    <property type="term" value="F:RNA polymerase III type 3 promoter sequence-specific DNA binding"/>
    <property type="evidence" value="ECO:0007669"/>
    <property type="project" value="TreeGrafter"/>
</dbReference>
<dbReference type="InterPro" id="IPR011665">
    <property type="entry name" value="BRF1_TBP-bd_dom"/>
</dbReference>
<dbReference type="GO" id="GO:0005634">
    <property type="term" value="C:nucleus"/>
    <property type="evidence" value="ECO:0007669"/>
    <property type="project" value="UniProtKB-SubCell"/>
</dbReference>
<keyword evidence="14" id="KW-1185">Reference proteome</keyword>
<evidence type="ECO:0000256" key="1">
    <source>
        <dbReference type="ARBA" id="ARBA00004123"/>
    </source>
</evidence>
<keyword evidence="8" id="KW-0804">Transcription</keyword>
<gene>
    <name evidence="13" type="ORF">LIER_25819</name>
</gene>